<evidence type="ECO:0000313" key="1">
    <source>
        <dbReference type="Proteomes" id="UP000694864"/>
    </source>
</evidence>
<protein>
    <submittedName>
        <fullName evidence="2">Uncharacterized protein LOC104742795</fullName>
    </submittedName>
</protein>
<dbReference type="RefSeq" id="XP_010462147.1">
    <property type="nucleotide sequence ID" value="XM_010463845.1"/>
</dbReference>
<accession>A0ABM0VWM7</accession>
<dbReference type="GeneID" id="104742795"/>
<dbReference type="PANTHER" id="PTHR17985">
    <property type="entry name" value="SER/THR-RICH PROTEIN T10 IN DGCR REGION"/>
    <property type="match status" value="1"/>
</dbReference>
<dbReference type="PANTHER" id="PTHR17985:SF8">
    <property type="entry name" value="TRANSPORT AND GOLGI ORGANIZATION PROTEIN 2 HOMOLOG"/>
    <property type="match status" value="1"/>
</dbReference>
<sequence>MGVVAFEWAEVGDNQLTLVMNRDNWANREISRASRDVLSESLSGRCKDNGGTWFAISAKGRVAFLMSKTLLEDKVDKDGGSELYPIEFMKNNMSLEEFADHVARCEKDRHDKLDDQNNGWSYSLIVADMTLNSMVHIRKPHILTPDVLTETVSFGVHTLSPDGGLDSTEARDLCLRGCFNQLIGVTKPQDFSTCGAFICGEATTDSFSDSVNRQLTRFENFVNRFMCTPVKEGQPTVYMETTSQHTDDQIGMPRFGTTSATALVVERTGEVTFFENYRETDGRWTGKGFTFKI</sequence>
<reference evidence="2" key="2">
    <citation type="submission" date="2025-08" db="UniProtKB">
        <authorList>
            <consortium name="RefSeq"/>
        </authorList>
    </citation>
    <scope>IDENTIFICATION</scope>
    <source>
        <tissue evidence="2">Leaf</tissue>
    </source>
</reference>
<organism evidence="1 2">
    <name type="scientific">Camelina sativa</name>
    <name type="common">False flax</name>
    <name type="synonym">Myagrum sativum</name>
    <dbReference type="NCBI Taxonomy" id="90675"/>
    <lineage>
        <taxon>Eukaryota</taxon>
        <taxon>Viridiplantae</taxon>
        <taxon>Streptophyta</taxon>
        <taxon>Embryophyta</taxon>
        <taxon>Tracheophyta</taxon>
        <taxon>Spermatophyta</taxon>
        <taxon>Magnoliopsida</taxon>
        <taxon>eudicotyledons</taxon>
        <taxon>Gunneridae</taxon>
        <taxon>Pentapetalae</taxon>
        <taxon>rosids</taxon>
        <taxon>malvids</taxon>
        <taxon>Brassicales</taxon>
        <taxon>Brassicaceae</taxon>
        <taxon>Camelineae</taxon>
        <taxon>Camelina</taxon>
    </lineage>
</organism>
<name>A0ABM0VWM7_CAMSA</name>
<keyword evidence="1" id="KW-1185">Reference proteome</keyword>
<evidence type="ECO:0000313" key="2">
    <source>
        <dbReference type="RefSeq" id="XP_010462147.1"/>
    </source>
</evidence>
<reference evidence="1" key="1">
    <citation type="journal article" date="2014" name="Nat. Commun.">
        <title>The emerging biofuel crop Camelina sativa retains a highly undifferentiated hexaploid genome structure.</title>
        <authorList>
            <person name="Kagale S."/>
            <person name="Koh C."/>
            <person name="Nixon J."/>
            <person name="Bollina V."/>
            <person name="Clarke W.E."/>
            <person name="Tuteja R."/>
            <person name="Spillane C."/>
            <person name="Robinson S.J."/>
            <person name="Links M.G."/>
            <person name="Clarke C."/>
            <person name="Higgins E.E."/>
            <person name="Huebert T."/>
            <person name="Sharpe A.G."/>
            <person name="Parkin I.A."/>
        </authorList>
    </citation>
    <scope>NUCLEOTIDE SEQUENCE [LARGE SCALE GENOMIC DNA]</scope>
    <source>
        <strain evidence="1">cv. DH55</strain>
    </source>
</reference>
<proteinExistence type="predicted"/>
<gene>
    <name evidence="2" type="primary">LOC104742795</name>
</gene>
<dbReference type="Proteomes" id="UP000694864">
    <property type="component" value="Chromosome 14"/>
</dbReference>
<dbReference type="Pfam" id="PF05742">
    <property type="entry name" value="TANGO2"/>
    <property type="match status" value="1"/>
</dbReference>
<dbReference type="InterPro" id="IPR008551">
    <property type="entry name" value="TANGO2"/>
</dbReference>